<feature type="compositionally biased region" description="Basic and acidic residues" evidence="1">
    <location>
        <begin position="1"/>
        <end position="12"/>
    </location>
</feature>
<evidence type="ECO:0000256" key="1">
    <source>
        <dbReference type="SAM" id="MobiDB-lite"/>
    </source>
</evidence>
<organism evidence="2 3">
    <name type="scientific">Liparis tanakae</name>
    <name type="common">Tanaka's snailfish</name>
    <dbReference type="NCBI Taxonomy" id="230148"/>
    <lineage>
        <taxon>Eukaryota</taxon>
        <taxon>Metazoa</taxon>
        <taxon>Chordata</taxon>
        <taxon>Craniata</taxon>
        <taxon>Vertebrata</taxon>
        <taxon>Euteleostomi</taxon>
        <taxon>Actinopterygii</taxon>
        <taxon>Neopterygii</taxon>
        <taxon>Teleostei</taxon>
        <taxon>Neoteleostei</taxon>
        <taxon>Acanthomorphata</taxon>
        <taxon>Eupercaria</taxon>
        <taxon>Perciformes</taxon>
        <taxon>Cottioidei</taxon>
        <taxon>Cottales</taxon>
        <taxon>Liparidae</taxon>
        <taxon>Liparis</taxon>
    </lineage>
</organism>
<sequence length="85" mass="9353">MMIRDEKERGEDELQAPGHSSSWFRGIPETLNYRACGGGGGGWQRVEMPSAATWLRGVPAQAFRHASADNRGPISTATLERRIRG</sequence>
<reference evidence="2 3" key="1">
    <citation type="submission" date="2019-03" db="EMBL/GenBank/DDBJ databases">
        <title>First draft genome of Liparis tanakae, snailfish: a comprehensive survey of snailfish specific genes.</title>
        <authorList>
            <person name="Kim W."/>
            <person name="Song I."/>
            <person name="Jeong J.-H."/>
            <person name="Kim D."/>
            <person name="Kim S."/>
            <person name="Ryu S."/>
            <person name="Song J.Y."/>
            <person name="Lee S.K."/>
        </authorList>
    </citation>
    <scope>NUCLEOTIDE SEQUENCE [LARGE SCALE GENOMIC DNA]</scope>
    <source>
        <tissue evidence="2">Muscle</tissue>
    </source>
</reference>
<proteinExistence type="predicted"/>
<accession>A0A4Z2IF92</accession>
<gene>
    <name evidence="2" type="ORF">EYF80_013543</name>
</gene>
<evidence type="ECO:0000313" key="3">
    <source>
        <dbReference type="Proteomes" id="UP000314294"/>
    </source>
</evidence>
<dbReference type="Proteomes" id="UP000314294">
    <property type="component" value="Unassembled WGS sequence"/>
</dbReference>
<feature type="region of interest" description="Disordered" evidence="1">
    <location>
        <begin position="1"/>
        <end position="22"/>
    </location>
</feature>
<comment type="caution">
    <text evidence="2">The sequence shown here is derived from an EMBL/GenBank/DDBJ whole genome shotgun (WGS) entry which is preliminary data.</text>
</comment>
<protein>
    <submittedName>
        <fullName evidence="2">Uncharacterized protein</fullName>
    </submittedName>
</protein>
<dbReference type="EMBL" id="SRLO01000095">
    <property type="protein sequence ID" value="TNN76255.1"/>
    <property type="molecule type" value="Genomic_DNA"/>
</dbReference>
<evidence type="ECO:0000313" key="2">
    <source>
        <dbReference type="EMBL" id="TNN76255.1"/>
    </source>
</evidence>
<dbReference type="AlphaFoldDB" id="A0A4Z2IF92"/>
<keyword evidence="3" id="KW-1185">Reference proteome</keyword>
<name>A0A4Z2IF92_9TELE</name>